<gene>
    <name evidence="3" type="ORF">ILEXP_LOCUS52849</name>
</gene>
<keyword evidence="2" id="KW-1133">Transmembrane helix</keyword>
<dbReference type="PANTHER" id="PTHR34964">
    <property type="entry name" value="MEMBRANE LIPOPROTEIN-RELATED"/>
    <property type="match status" value="1"/>
</dbReference>
<keyword evidence="2" id="KW-0812">Transmembrane</keyword>
<feature type="region of interest" description="Disordered" evidence="1">
    <location>
        <begin position="82"/>
        <end position="116"/>
    </location>
</feature>
<accession>A0ABC8UNR7</accession>
<proteinExistence type="predicted"/>
<dbReference type="Proteomes" id="UP001642360">
    <property type="component" value="Unassembled WGS sequence"/>
</dbReference>
<feature type="transmembrane region" description="Helical" evidence="2">
    <location>
        <begin position="12"/>
        <end position="35"/>
    </location>
</feature>
<keyword evidence="2" id="KW-0472">Membrane</keyword>
<comment type="caution">
    <text evidence="3">The sequence shown here is derived from an EMBL/GenBank/DDBJ whole genome shotgun (WGS) entry which is preliminary data.</text>
</comment>
<name>A0ABC8UNR7_9AQUA</name>
<dbReference type="EMBL" id="CAUOFW020008391">
    <property type="protein sequence ID" value="CAK9182634.1"/>
    <property type="molecule type" value="Genomic_DNA"/>
</dbReference>
<keyword evidence="4" id="KW-1185">Reference proteome</keyword>
<evidence type="ECO:0000313" key="3">
    <source>
        <dbReference type="EMBL" id="CAK9182634.1"/>
    </source>
</evidence>
<protein>
    <submittedName>
        <fullName evidence="3">Uncharacterized protein</fullName>
    </submittedName>
</protein>
<dbReference type="PANTHER" id="PTHR34964:SF1">
    <property type="entry name" value="MEMBRANE LIPOPROTEIN"/>
    <property type="match status" value="1"/>
</dbReference>
<evidence type="ECO:0000256" key="1">
    <source>
        <dbReference type="SAM" id="MobiDB-lite"/>
    </source>
</evidence>
<organism evidence="3 4">
    <name type="scientific">Ilex paraguariensis</name>
    <name type="common">yerba mate</name>
    <dbReference type="NCBI Taxonomy" id="185542"/>
    <lineage>
        <taxon>Eukaryota</taxon>
        <taxon>Viridiplantae</taxon>
        <taxon>Streptophyta</taxon>
        <taxon>Embryophyta</taxon>
        <taxon>Tracheophyta</taxon>
        <taxon>Spermatophyta</taxon>
        <taxon>Magnoliopsida</taxon>
        <taxon>eudicotyledons</taxon>
        <taxon>Gunneridae</taxon>
        <taxon>Pentapetalae</taxon>
        <taxon>asterids</taxon>
        <taxon>campanulids</taxon>
        <taxon>Aquifoliales</taxon>
        <taxon>Aquifoliaceae</taxon>
        <taxon>Ilex</taxon>
    </lineage>
</organism>
<sequence>MEEEREGDIRVPLISALFCLFVISGGVFLVVYVYVPNLSEPWFPMAAFLLIGSPWIFWFLTYIYTCIKACFRRTPVDDRQISRRGSLATPPPPKTANTAVLPSNDEPPENSPKDGRHVHFGEAAVVVKGEDSGGQNGEHGGGEESSVNYLLQGIIKKSSPQPTPLPYGHLIRLITANSLLHELAIMLYYEPQPTQPHNSMNLGI</sequence>
<evidence type="ECO:0000256" key="2">
    <source>
        <dbReference type="SAM" id="Phobius"/>
    </source>
</evidence>
<reference evidence="3 4" key="1">
    <citation type="submission" date="2024-02" db="EMBL/GenBank/DDBJ databases">
        <authorList>
            <person name="Vignale AGUSTIN F."/>
            <person name="Sosa J E."/>
            <person name="Modenutti C."/>
        </authorList>
    </citation>
    <scope>NUCLEOTIDE SEQUENCE [LARGE SCALE GENOMIC DNA]</scope>
</reference>
<dbReference type="AlphaFoldDB" id="A0ABC8UNR7"/>
<feature type="transmembrane region" description="Helical" evidence="2">
    <location>
        <begin position="41"/>
        <end position="64"/>
    </location>
</feature>
<evidence type="ECO:0000313" key="4">
    <source>
        <dbReference type="Proteomes" id="UP001642360"/>
    </source>
</evidence>